<feature type="non-terminal residue" evidence="1">
    <location>
        <position position="1"/>
    </location>
</feature>
<keyword evidence="2" id="KW-1185">Reference proteome</keyword>
<accession>A0ABQ7Z7U8</accession>
<name>A0ABQ7Z7U8_BRANA</name>
<proteinExistence type="predicted"/>
<comment type="caution">
    <text evidence="1">The sequence shown here is derived from an EMBL/GenBank/DDBJ whole genome shotgun (WGS) entry which is preliminary data.</text>
</comment>
<evidence type="ECO:0000313" key="2">
    <source>
        <dbReference type="Proteomes" id="UP000824890"/>
    </source>
</evidence>
<evidence type="ECO:0000313" key="1">
    <source>
        <dbReference type="EMBL" id="KAH0876285.1"/>
    </source>
</evidence>
<organism evidence="1 2">
    <name type="scientific">Brassica napus</name>
    <name type="common">Rape</name>
    <dbReference type="NCBI Taxonomy" id="3708"/>
    <lineage>
        <taxon>Eukaryota</taxon>
        <taxon>Viridiplantae</taxon>
        <taxon>Streptophyta</taxon>
        <taxon>Embryophyta</taxon>
        <taxon>Tracheophyta</taxon>
        <taxon>Spermatophyta</taxon>
        <taxon>Magnoliopsida</taxon>
        <taxon>eudicotyledons</taxon>
        <taxon>Gunneridae</taxon>
        <taxon>Pentapetalae</taxon>
        <taxon>rosids</taxon>
        <taxon>malvids</taxon>
        <taxon>Brassicales</taxon>
        <taxon>Brassicaceae</taxon>
        <taxon>Brassiceae</taxon>
        <taxon>Brassica</taxon>
    </lineage>
</organism>
<sequence length="61" mass="6888">YDPGRLNKPWVTEFHLGSSEIHSMLGAEYHVSLGFHSNTNNYEKCSFESKEDPNARATTVS</sequence>
<reference evidence="1 2" key="1">
    <citation type="submission" date="2021-05" db="EMBL/GenBank/DDBJ databases">
        <title>Genome Assembly of Synthetic Allotetraploid Brassica napus Reveals Homoeologous Exchanges between Subgenomes.</title>
        <authorList>
            <person name="Davis J.T."/>
        </authorList>
    </citation>
    <scope>NUCLEOTIDE SEQUENCE [LARGE SCALE GENOMIC DNA]</scope>
    <source>
        <strain evidence="2">cv. Da-Ae</strain>
        <tissue evidence="1">Seedling</tissue>
    </source>
</reference>
<gene>
    <name evidence="1" type="ORF">HID58_073647</name>
</gene>
<protein>
    <submittedName>
        <fullName evidence="1">Uncharacterized protein</fullName>
    </submittedName>
</protein>
<dbReference type="EMBL" id="JAGKQM010000016">
    <property type="protein sequence ID" value="KAH0876285.1"/>
    <property type="molecule type" value="Genomic_DNA"/>
</dbReference>
<dbReference type="Proteomes" id="UP000824890">
    <property type="component" value="Unassembled WGS sequence"/>
</dbReference>